<keyword evidence="4" id="KW-1185">Reference proteome</keyword>
<dbReference type="Proteomes" id="UP000533017">
    <property type="component" value="Unassembled WGS sequence"/>
</dbReference>
<keyword evidence="2" id="KW-0238">DNA-binding</keyword>
<dbReference type="AlphaFoldDB" id="A0A1I2KQ57"/>
<dbReference type="Pfam" id="PF02575">
    <property type="entry name" value="YbaB_DNA_bd"/>
    <property type="match status" value="1"/>
</dbReference>
<accession>A0A1I2KQ57</accession>
<dbReference type="GO" id="GO:0003677">
    <property type="term" value="F:DNA binding"/>
    <property type="evidence" value="ECO:0007669"/>
    <property type="project" value="UniProtKB-KW"/>
</dbReference>
<dbReference type="OrthoDB" id="3829223at2"/>
<dbReference type="InterPro" id="IPR004401">
    <property type="entry name" value="YbaB/EbfC"/>
</dbReference>
<dbReference type="InterPro" id="IPR036894">
    <property type="entry name" value="YbaB-like_sf"/>
</dbReference>
<evidence type="ECO:0000313" key="3">
    <source>
        <dbReference type="Proteomes" id="UP000199052"/>
    </source>
</evidence>
<dbReference type="EMBL" id="FOOI01000001">
    <property type="protein sequence ID" value="SFF68469.1"/>
    <property type="molecule type" value="Genomic_DNA"/>
</dbReference>
<dbReference type="Gene3D" id="3.30.1310.10">
    <property type="entry name" value="Nucleoid-associated protein YbaB-like domain"/>
    <property type="match status" value="1"/>
</dbReference>
<protein>
    <submittedName>
        <fullName evidence="1 2">DNA-binding protein YbaB</fullName>
    </submittedName>
</protein>
<organism evidence="2 3">
    <name type="scientific">Actinopolymorpha cephalotaxi</name>
    <dbReference type="NCBI Taxonomy" id="504797"/>
    <lineage>
        <taxon>Bacteria</taxon>
        <taxon>Bacillati</taxon>
        <taxon>Actinomycetota</taxon>
        <taxon>Actinomycetes</taxon>
        <taxon>Propionibacteriales</taxon>
        <taxon>Actinopolymorphaceae</taxon>
        <taxon>Actinopolymorpha</taxon>
    </lineage>
</organism>
<sequence length="150" mass="16169">MTRFGMPELDRHLEHLMQAATKMRDMQERIAEIRGVGEAADGRVRVEADNSGRVCDVQIDPRAMRLASQDLAEAITAASQQAADDVSAQTQELMNELMPADLPMADLLKSDLAANLPEDAAQALNTVATGSDPAESVAAALAQLRSRMPR</sequence>
<reference evidence="1 4" key="2">
    <citation type="submission" date="2020-07" db="EMBL/GenBank/DDBJ databases">
        <title>Sequencing the genomes of 1000 actinobacteria strains.</title>
        <authorList>
            <person name="Klenk H.-P."/>
        </authorList>
    </citation>
    <scope>NUCLEOTIDE SEQUENCE [LARGE SCALE GENOMIC DNA]</scope>
    <source>
        <strain evidence="1 4">DSM 45117</strain>
    </source>
</reference>
<dbReference type="STRING" id="504797.SAMN05421678_101417"/>
<dbReference type="EMBL" id="JACBZA010000001">
    <property type="protein sequence ID" value="NYH84560.1"/>
    <property type="molecule type" value="Genomic_DNA"/>
</dbReference>
<evidence type="ECO:0000313" key="4">
    <source>
        <dbReference type="Proteomes" id="UP000533017"/>
    </source>
</evidence>
<dbReference type="RefSeq" id="WP_092880454.1">
    <property type="nucleotide sequence ID" value="NZ_FOOI01000001.1"/>
</dbReference>
<reference evidence="2 3" key="1">
    <citation type="submission" date="2016-10" db="EMBL/GenBank/DDBJ databases">
        <authorList>
            <person name="de Groot N.N."/>
        </authorList>
    </citation>
    <scope>NUCLEOTIDE SEQUENCE [LARGE SCALE GENOMIC DNA]</scope>
    <source>
        <strain evidence="2 3">CPCC 202808</strain>
    </source>
</reference>
<evidence type="ECO:0000313" key="1">
    <source>
        <dbReference type="EMBL" id="NYH84560.1"/>
    </source>
</evidence>
<name>A0A1I2KQ57_9ACTN</name>
<evidence type="ECO:0000313" key="2">
    <source>
        <dbReference type="EMBL" id="SFF68469.1"/>
    </source>
</evidence>
<proteinExistence type="predicted"/>
<dbReference type="Proteomes" id="UP000199052">
    <property type="component" value="Unassembled WGS sequence"/>
</dbReference>
<gene>
    <name evidence="1" type="ORF">FHR37_003411</name>
    <name evidence="2" type="ORF">SAMN05421678_101417</name>
</gene>
<dbReference type="SUPFAM" id="SSF82607">
    <property type="entry name" value="YbaB-like"/>
    <property type="match status" value="1"/>
</dbReference>